<evidence type="ECO:0000256" key="1">
    <source>
        <dbReference type="SAM" id="Phobius"/>
    </source>
</evidence>
<keyword evidence="1" id="KW-0472">Membrane</keyword>
<feature type="transmembrane region" description="Helical" evidence="1">
    <location>
        <begin position="20"/>
        <end position="37"/>
    </location>
</feature>
<protein>
    <submittedName>
        <fullName evidence="2">Uncharacterized protein</fullName>
    </submittedName>
</protein>
<sequence>MFSTGAIDFLDNFYAAKDRLLFLAKVSSGIPVLLLGIRIRLASISAPGEQNRTL</sequence>
<keyword evidence="1" id="KW-0812">Transmembrane</keyword>
<dbReference type="AlphaFoldDB" id="A0A0J1EQA8"/>
<evidence type="ECO:0000313" key="3">
    <source>
        <dbReference type="Proteomes" id="UP000036367"/>
    </source>
</evidence>
<name>A0A0J1EQA8_RHOIS</name>
<gene>
    <name evidence="2" type="ORF">RISK_000290</name>
</gene>
<proteinExistence type="predicted"/>
<organism evidence="2 3">
    <name type="scientific">Rhodopirellula islandica</name>
    <dbReference type="NCBI Taxonomy" id="595434"/>
    <lineage>
        <taxon>Bacteria</taxon>
        <taxon>Pseudomonadati</taxon>
        <taxon>Planctomycetota</taxon>
        <taxon>Planctomycetia</taxon>
        <taxon>Pirellulales</taxon>
        <taxon>Pirellulaceae</taxon>
        <taxon>Rhodopirellula</taxon>
    </lineage>
</organism>
<dbReference type="PATRIC" id="fig|595434.4.peg.275"/>
<dbReference type="EMBL" id="LECT01000004">
    <property type="protein sequence ID" value="KLU07669.1"/>
    <property type="molecule type" value="Genomic_DNA"/>
</dbReference>
<keyword evidence="3" id="KW-1185">Reference proteome</keyword>
<comment type="caution">
    <text evidence="2">The sequence shown here is derived from an EMBL/GenBank/DDBJ whole genome shotgun (WGS) entry which is preliminary data.</text>
</comment>
<keyword evidence="1" id="KW-1133">Transmembrane helix</keyword>
<evidence type="ECO:0000313" key="2">
    <source>
        <dbReference type="EMBL" id="KLU07669.1"/>
    </source>
</evidence>
<reference evidence="2" key="1">
    <citation type="submission" date="2015-05" db="EMBL/GenBank/DDBJ databases">
        <title>Permanent draft genome of Rhodopirellula islandicus K833.</title>
        <authorList>
            <person name="Kizina J."/>
            <person name="Richter M."/>
            <person name="Glockner F.O."/>
            <person name="Harder J."/>
        </authorList>
    </citation>
    <scope>NUCLEOTIDE SEQUENCE [LARGE SCALE GENOMIC DNA]</scope>
    <source>
        <strain evidence="2">K833</strain>
    </source>
</reference>
<accession>A0A0J1EQA8</accession>
<dbReference type="Proteomes" id="UP000036367">
    <property type="component" value="Unassembled WGS sequence"/>
</dbReference>